<organism evidence="2">
    <name type="scientific">Picea sitchensis</name>
    <name type="common">Sitka spruce</name>
    <name type="synonym">Pinus sitchensis</name>
    <dbReference type="NCBI Taxonomy" id="3332"/>
    <lineage>
        <taxon>Eukaryota</taxon>
        <taxon>Viridiplantae</taxon>
        <taxon>Streptophyta</taxon>
        <taxon>Embryophyta</taxon>
        <taxon>Tracheophyta</taxon>
        <taxon>Spermatophyta</taxon>
        <taxon>Pinopsida</taxon>
        <taxon>Pinidae</taxon>
        <taxon>Conifers I</taxon>
        <taxon>Pinales</taxon>
        <taxon>Pinaceae</taxon>
        <taxon>Picea</taxon>
    </lineage>
</organism>
<feature type="transmembrane region" description="Helical" evidence="1">
    <location>
        <begin position="65"/>
        <end position="88"/>
    </location>
</feature>
<name>D5AB27_PICSI</name>
<dbReference type="EMBL" id="BT123426">
    <property type="protein sequence ID" value="ADE76746.1"/>
    <property type="molecule type" value="mRNA"/>
</dbReference>
<reference evidence="2" key="1">
    <citation type="submission" date="2010-04" db="EMBL/GenBank/DDBJ databases">
        <authorList>
            <person name="Reid K.E."/>
            <person name="Liao N."/>
            <person name="Chan S."/>
            <person name="Docking R."/>
            <person name="Taylor G."/>
            <person name="Moore R."/>
            <person name="Mayo M."/>
            <person name="Munro S."/>
            <person name="King J."/>
            <person name="Yanchuk A."/>
            <person name="Holt R."/>
            <person name="Jones S."/>
            <person name="Marra M."/>
            <person name="Ritland C.E."/>
            <person name="Ritland K."/>
            <person name="Bohlmann J."/>
        </authorList>
    </citation>
    <scope>NUCLEOTIDE SEQUENCE</scope>
    <source>
        <tissue evidence="2">Bud</tissue>
    </source>
</reference>
<evidence type="ECO:0000313" key="2">
    <source>
        <dbReference type="EMBL" id="ADE76746.1"/>
    </source>
</evidence>
<sequence length="100" mass="11681">MLRVVSRVYLITGLSRACQILVTIWYCKTSSQFVIFTYFVVLTCNKEIGFDFLNFCNGKISFLQMLCQLLLCWLLLVVSSAICLQFWVMTFQIELPLENF</sequence>
<proteinExistence type="evidence at transcript level"/>
<accession>D5AB27</accession>
<keyword evidence="1" id="KW-1133">Transmembrane helix</keyword>
<keyword evidence="1" id="KW-0812">Transmembrane</keyword>
<protein>
    <submittedName>
        <fullName evidence="2">Uncharacterized protein</fullName>
    </submittedName>
</protein>
<evidence type="ECO:0000256" key="1">
    <source>
        <dbReference type="SAM" id="Phobius"/>
    </source>
</evidence>
<dbReference type="AlphaFoldDB" id="D5AB27"/>
<keyword evidence="1" id="KW-0472">Membrane</keyword>